<organism evidence="5 6">
    <name type="scientific">Kwoniella shivajii</name>
    <dbReference type="NCBI Taxonomy" id="564305"/>
    <lineage>
        <taxon>Eukaryota</taxon>
        <taxon>Fungi</taxon>
        <taxon>Dikarya</taxon>
        <taxon>Basidiomycota</taxon>
        <taxon>Agaricomycotina</taxon>
        <taxon>Tremellomycetes</taxon>
        <taxon>Tremellales</taxon>
        <taxon>Cryptococcaceae</taxon>
        <taxon>Kwoniella</taxon>
    </lineage>
</organism>
<evidence type="ECO:0008006" key="7">
    <source>
        <dbReference type="Google" id="ProtNLM"/>
    </source>
</evidence>
<sequence>MPEHHFTLLHYAGRSGDHNDLAIAASPYLTEEISAFLKIQPSSIGSPEPALNKGWKEELEAALPNLKLFAREVDKVFIENRKPVIVLSRCSVALATIPIIVKHRPDVVVVWFDAHGDINVPKNEIDFLGGLALSGPLGLWDSGLGSGLSSGNAILAGARDIDPPEQKRINEGIVKLVSPGEGFTERLVKEIRGKPVYVHIDCDVLEPGIVPTDYKVPNGLDLKELYDVLVALSNTSDIVGVQIAELEADSTTQGTQKAVRSLLEVIRPLLA</sequence>
<evidence type="ECO:0000256" key="1">
    <source>
        <dbReference type="ARBA" id="ARBA00022723"/>
    </source>
</evidence>
<evidence type="ECO:0000256" key="4">
    <source>
        <dbReference type="PROSITE-ProRule" id="PRU00742"/>
    </source>
</evidence>
<dbReference type="EMBL" id="CP141890">
    <property type="protein sequence ID" value="WRT70277.1"/>
    <property type="molecule type" value="Genomic_DNA"/>
</dbReference>
<keyword evidence="6" id="KW-1185">Reference proteome</keyword>
<protein>
    <recommendedName>
        <fullName evidence="7">Arginase</fullName>
    </recommendedName>
</protein>
<evidence type="ECO:0000256" key="3">
    <source>
        <dbReference type="ARBA" id="ARBA00023211"/>
    </source>
</evidence>
<dbReference type="PROSITE" id="PS51409">
    <property type="entry name" value="ARGINASE_2"/>
    <property type="match status" value="1"/>
</dbReference>
<evidence type="ECO:0000256" key="2">
    <source>
        <dbReference type="ARBA" id="ARBA00022801"/>
    </source>
</evidence>
<dbReference type="RefSeq" id="XP_062795016.1">
    <property type="nucleotide sequence ID" value="XM_062938965.1"/>
</dbReference>
<dbReference type="PANTHER" id="PTHR43782">
    <property type="entry name" value="ARGINASE"/>
    <property type="match status" value="1"/>
</dbReference>
<dbReference type="Gene3D" id="3.40.800.10">
    <property type="entry name" value="Ureohydrolase domain"/>
    <property type="match status" value="1"/>
</dbReference>
<accession>A0ABZ1D9K5</accession>
<keyword evidence="2" id="KW-0378">Hydrolase</keyword>
<dbReference type="GeneID" id="87959405"/>
<name>A0ABZ1D9K5_9TREE</name>
<dbReference type="InterPro" id="IPR023696">
    <property type="entry name" value="Ureohydrolase_dom_sf"/>
</dbReference>
<evidence type="ECO:0000313" key="6">
    <source>
        <dbReference type="Proteomes" id="UP001329825"/>
    </source>
</evidence>
<keyword evidence="1" id="KW-0479">Metal-binding</keyword>
<evidence type="ECO:0000313" key="5">
    <source>
        <dbReference type="EMBL" id="WRT70277.1"/>
    </source>
</evidence>
<dbReference type="Proteomes" id="UP001329825">
    <property type="component" value="Chromosome 10"/>
</dbReference>
<dbReference type="SUPFAM" id="SSF52768">
    <property type="entry name" value="Arginase/deacetylase"/>
    <property type="match status" value="1"/>
</dbReference>
<dbReference type="PANTHER" id="PTHR43782:SF3">
    <property type="entry name" value="ARGINASE"/>
    <property type="match status" value="1"/>
</dbReference>
<comment type="similarity">
    <text evidence="4">Belongs to the arginase family.</text>
</comment>
<dbReference type="InterPro" id="IPR006035">
    <property type="entry name" value="Ureohydrolase"/>
</dbReference>
<gene>
    <name evidence="5" type="ORF">IL334_007275</name>
</gene>
<reference evidence="5 6" key="1">
    <citation type="submission" date="2024-01" db="EMBL/GenBank/DDBJ databases">
        <title>Comparative genomics of Cryptococcus and Kwoniella reveals pathogenesis evolution and contrasting modes of karyotype evolution via chromosome fusion or intercentromeric recombination.</title>
        <authorList>
            <person name="Coelho M.A."/>
            <person name="David-Palma M."/>
            <person name="Shea T."/>
            <person name="Bowers K."/>
            <person name="McGinley-Smith S."/>
            <person name="Mohammad A.W."/>
            <person name="Gnirke A."/>
            <person name="Yurkov A.M."/>
            <person name="Nowrousian M."/>
            <person name="Sun S."/>
            <person name="Cuomo C.A."/>
            <person name="Heitman J."/>
        </authorList>
    </citation>
    <scope>NUCLEOTIDE SEQUENCE [LARGE SCALE GENOMIC DNA]</scope>
    <source>
        <strain evidence="5">CBS 11374</strain>
    </source>
</reference>
<dbReference type="CDD" id="cd09999">
    <property type="entry name" value="Arginase-like_1"/>
    <property type="match status" value="1"/>
</dbReference>
<keyword evidence="3" id="KW-0464">Manganese</keyword>
<dbReference type="Pfam" id="PF00491">
    <property type="entry name" value="Arginase"/>
    <property type="match status" value="1"/>
</dbReference>
<proteinExistence type="inferred from homology"/>